<organism evidence="1">
    <name type="scientific">Rhizophora mucronata</name>
    <name type="common">Asiatic mangrove</name>
    <dbReference type="NCBI Taxonomy" id="61149"/>
    <lineage>
        <taxon>Eukaryota</taxon>
        <taxon>Viridiplantae</taxon>
        <taxon>Streptophyta</taxon>
        <taxon>Embryophyta</taxon>
        <taxon>Tracheophyta</taxon>
        <taxon>Spermatophyta</taxon>
        <taxon>Magnoliopsida</taxon>
        <taxon>eudicotyledons</taxon>
        <taxon>Gunneridae</taxon>
        <taxon>Pentapetalae</taxon>
        <taxon>rosids</taxon>
        <taxon>fabids</taxon>
        <taxon>Malpighiales</taxon>
        <taxon>Rhizophoraceae</taxon>
        <taxon>Rhizophora</taxon>
    </lineage>
</organism>
<dbReference type="AlphaFoldDB" id="A0A2P2JKA5"/>
<protein>
    <submittedName>
        <fullName evidence="1">Uncharacterized protein</fullName>
    </submittedName>
</protein>
<reference evidence="1" key="1">
    <citation type="submission" date="2018-02" db="EMBL/GenBank/DDBJ databases">
        <title>Rhizophora mucronata_Transcriptome.</title>
        <authorList>
            <person name="Meera S.P."/>
            <person name="Sreeshan A."/>
            <person name="Augustine A."/>
        </authorList>
    </citation>
    <scope>NUCLEOTIDE SEQUENCE</scope>
    <source>
        <tissue evidence="1">Leaf</tissue>
    </source>
</reference>
<evidence type="ECO:0000313" key="1">
    <source>
        <dbReference type="EMBL" id="MBW93875.1"/>
    </source>
</evidence>
<accession>A0A2P2JKA5</accession>
<proteinExistence type="predicted"/>
<sequence>MVAIYTYTYTYTYKGIIYHSLEDTGNQLAKRCSLFVIFLILFLRSLTTTQENQLLATQKLRVRLPFSQSDTDISCMIKFPHFFTLSACMYFFF</sequence>
<name>A0A2P2JKA5_RHIMU</name>
<dbReference type="EMBL" id="GGEC01013392">
    <property type="protein sequence ID" value="MBW93875.1"/>
    <property type="molecule type" value="Transcribed_RNA"/>
</dbReference>